<comment type="caution">
    <text evidence="3">The sequence shown here is derived from an EMBL/GenBank/DDBJ whole genome shotgun (WGS) entry which is preliminary data.</text>
</comment>
<proteinExistence type="predicted"/>
<dbReference type="PROSITE" id="PS51257">
    <property type="entry name" value="PROKAR_LIPOPROTEIN"/>
    <property type="match status" value="1"/>
</dbReference>
<evidence type="ECO:0000313" key="3">
    <source>
        <dbReference type="EMBL" id="GMA85513.1"/>
    </source>
</evidence>
<feature type="region of interest" description="Disordered" evidence="1">
    <location>
        <begin position="180"/>
        <end position="267"/>
    </location>
</feature>
<feature type="chain" id="PRO_5046573874" description="Extracellular solute-binding protein" evidence="2">
    <location>
        <begin position="27"/>
        <end position="267"/>
    </location>
</feature>
<dbReference type="EMBL" id="BSUZ01000001">
    <property type="protein sequence ID" value="GMA85513.1"/>
    <property type="molecule type" value="Genomic_DNA"/>
</dbReference>
<organism evidence="3 4">
    <name type="scientific">Angustibacter aerolatus</name>
    <dbReference type="NCBI Taxonomy" id="1162965"/>
    <lineage>
        <taxon>Bacteria</taxon>
        <taxon>Bacillati</taxon>
        <taxon>Actinomycetota</taxon>
        <taxon>Actinomycetes</taxon>
        <taxon>Kineosporiales</taxon>
        <taxon>Kineosporiaceae</taxon>
    </lineage>
</organism>
<dbReference type="SUPFAM" id="SSF53850">
    <property type="entry name" value="Periplasmic binding protein-like II"/>
    <property type="match status" value="1"/>
</dbReference>
<dbReference type="Gene3D" id="3.40.190.10">
    <property type="entry name" value="Periplasmic binding protein-like II"/>
    <property type="match status" value="1"/>
</dbReference>
<evidence type="ECO:0000256" key="2">
    <source>
        <dbReference type="SAM" id="SignalP"/>
    </source>
</evidence>
<keyword evidence="4" id="KW-1185">Reference proteome</keyword>
<evidence type="ECO:0000256" key="1">
    <source>
        <dbReference type="SAM" id="MobiDB-lite"/>
    </source>
</evidence>
<accession>A0ABQ6JBF8</accession>
<evidence type="ECO:0008006" key="5">
    <source>
        <dbReference type="Google" id="ProtNLM"/>
    </source>
</evidence>
<feature type="compositionally biased region" description="Low complexity" evidence="1">
    <location>
        <begin position="236"/>
        <end position="251"/>
    </location>
</feature>
<evidence type="ECO:0000313" key="4">
    <source>
        <dbReference type="Proteomes" id="UP001157017"/>
    </source>
</evidence>
<name>A0ABQ6JBF8_9ACTN</name>
<feature type="compositionally biased region" description="Low complexity" evidence="1">
    <location>
        <begin position="196"/>
        <end position="228"/>
    </location>
</feature>
<sequence length="267" mass="28354">MAARTSRSQKAIILSAVAGISLALGACGGGDDSSSTAGGGAKADCAKYTSYGDLKGKSVSVYTSIVTPEDQQQIDSYKPFEDCTGAKIKYEGNKDFEAQLPVRVKGGNAPDIAYIPQPGLLKTLVATGKVVKAPDTVSANVDKWWGKDWKSLRHRRRHLLRRAPGCEREVVRLVLAEGVRGQGLQGPRDVRRAHAGSARRSPPTTPTPSRGARASAPATRPAGRPPTGSRTCCCAPRAPTSTTSGSTTRSRSTTRRWPTRWPRSAAS</sequence>
<dbReference type="Proteomes" id="UP001157017">
    <property type="component" value="Unassembled WGS sequence"/>
</dbReference>
<gene>
    <name evidence="3" type="ORF">GCM10025868_07630</name>
</gene>
<reference evidence="4" key="1">
    <citation type="journal article" date="2019" name="Int. J. Syst. Evol. Microbiol.">
        <title>The Global Catalogue of Microorganisms (GCM) 10K type strain sequencing project: providing services to taxonomists for standard genome sequencing and annotation.</title>
        <authorList>
            <consortium name="The Broad Institute Genomics Platform"/>
            <consortium name="The Broad Institute Genome Sequencing Center for Infectious Disease"/>
            <person name="Wu L."/>
            <person name="Ma J."/>
        </authorList>
    </citation>
    <scope>NUCLEOTIDE SEQUENCE [LARGE SCALE GENOMIC DNA]</scope>
    <source>
        <strain evidence="4">NBRC 108730</strain>
    </source>
</reference>
<protein>
    <recommendedName>
        <fullName evidence="5">Extracellular solute-binding protein</fullName>
    </recommendedName>
</protein>
<feature type="signal peptide" evidence="2">
    <location>
        <begin position="1"/>
        <end position="26"/>
    </location>
</feature>
<keyword evidence="2" id="KW-0732">Signal</keyword>